<dbReference type="InterPro" id="IPR041118">
    <property type="entry name" value="Rx_N"/>
</dbReference>
<keyword evidence="3" id="KW-0547">Nucleotide-binding</keyword>
<dbReference type="PRINTS" id="PR00364">
    <property type="entry name" value="DISEASERSIST"/>
</dbReference>
<comment type="caution">
    <text evidence="10">The sequence shown here is derived from an EMBL/GenBank/DDBJ whole genome shotgun (WGS) entry which is preliminary data.</text>
</comment>
<dbReference type="GO" id="GO:0005524">
    <property type="term" value="F:ATP binding"/>
    <property type="evidence" value="ECO:0007669"/>
    <property type="project" value="UniProtKB-KW"/>
</dbReference>
<dbReference type="GO" id="GO:0006952">
    <property type="term" value="P:defense response"/>
    <property type="evidence" value="ECO:0007669"/>
    <property type="project" value="UniProtKB-KW"/>
</dbReference>
<evidence type="ECO:0000313" key="11">
    <source>
        <dbReference type="Proteomes" id="UP000257109"/>
    </source>
</evidence>
<evidence type="ECO:0000259" key="9">
    <source>
        <dbReference type="Pfam" id="PF25019"/>
    </source>
</evidence>
<reference evidence="10" key="1">
    <citation type="submission" date="2018-05" db="EMBL/GenBank/DDBJ databases">
        <title>Draft genome of Mucuna pruriens seed.</title>
        <authorList>
            <person name="Nnadi N.E."/>
            <person name="Vos R."/>
            <person name="Hasami M.H."/>
            <person name="Devisetty U.K."/>
            <person name="Aguiy J.C."/>
        </authorList>
    </citation>
    <scope>NUCLEOTIDE SEQUENCE [LARGE SCALE GENOMIC DNA]</scope>
    <source>
        <strain evidence="10">JCA_2017</strain>
    </source>
</reference>
<keyword evidence="11" id="KW-1185">Reference proteome</keyword>
<evidence type="ECO:0000256" key="3">
    <source>
        <dbReference type="ARBA" id="ARBA00022741"/>
    </source>
</evidence>
<keyword evidence="5" id="KW-0067">ATP-binding</keyword>
<dbReference type="Pfam" id="PF00931">
    <property type="entry name" value="NB-ARC"/>
    <property type="match status" value="1"/>
</dbReference>
<dbReference type="FunFam" id="1.10.10.10:FF:000322">
    <property type="entry name" value="Probable disease resistance protein At1g63360"/>
    <property type="match status" value="1"/>
</dbReference>
<dbReference type="Gene3D" id="3.80.10.10">
    <property type="entry name" value="Ribonuclease Inhibitor"/>
    <property type="match status" value="2"/>
</dbReference>
<dbReference type="Gene3D" id="3.40.50.300">
    <property type="entry name" value="P-loop containing nucleotide triphosphate hydrolases"/>
    <property type="match status" value="1"/>
</dbReference>
<dbReference type="InterPro" id="IPR042197">
    <property type="entry name" value="Apaf_helical"/>
</dbReference>
<feature type="domain" description="Disease resistance N-terminal" evidence="7">
    <location>
        <begin position="39"/>
        <end position="104"/>
    </location>
</feature>
<dbReference type="Gene3D" id="1.20.5.4130">
    <property type="match status" value="1"/>
</dbReference>
<dbReference type="PANTHER" id="PTHR36766">
    <property type="entry name" value="PLANT BROAD-SPECTRUM MILDEW RESISTANCE PROTEIN RPW8"/>
    <property type="match status" value="1"/>
</dbReference>
<dbReference type="InterPro" id="IPR056789">
    <property type="entry name" value="LRR_R13L1-DRL21"/>
</dbReference>
<evidence type="ECO:0000259" key="8">
    <source>
        <dbReference type="Pfam" id="PF23559"/>
    </source>
</evidence>
<organism evidence="10 11">
    <name type="scientific">Mucuna pruriens</name>
    <name type="common">Velvet bean</name>
    <name type="synonym">Dolichos pruriens</name>
    <dbReference type="NCBI Taxonomy" id="157652"/>
    <lineage>
        <taxon>Eukaryota</taxon>
        <taxon>Viridiplantae</taxon>
        <taxon>Streptophyta</taxon>
        <taxon>Embryophyta</taxon>
        <taxon>Tracheophyta</taxon>
        <taxon>Spermatophyta</taxon>
        <taxon>Magnoliopsida</taxon>
        <taxon>eudicotyledons</taxon>
        <taxon>Gunneridae</taxon>
        <taxon>Pentapetalae</taxon>
        <taxon>rosids</taxon>
        <taxon>fabids</taxon>
        <taxon>Fabales</taxon>
        <taxon>Fabaceae</taxon>
        <taxon>Papilionoideae</taxon>
        <taxon>50 kb inversion clade</taxon>
        <taxon>NPAAA clade</taxon>
        <taxon>indigoferoid/millettioid clade</taxon>
        <taxon>Phaseoleae</taxon>
        <taxon>Mucuna</taxon>
    </lineage>
</organism>
<dbReference type="InterPro" id="IPR036388">
    <property type="entry name" value="WH-like_DNA-bd_sf"/>
</dbReference>
<keyword evidence="2" id="KW-0677">Repeat</keyword>
<dbReference type="Gene3D" id="1.10.8.430">
    <property type="entry name" value="Helical domain of apoptotic protease-activating factors"/>
    <property type="match status" value="1"/>
</dbReference>
<dbReference type="Gene3D" id="1.10.10.10">
    <property type="entry name" value="Winged helix-like DNA-binding domain superfamily/Winged helix DNA-binding domain"/>
    <property type="match status" value="1"/>
</dbReference>
<dbReference type="SMART" id="SM00369">
    <property type="entry name" value="LRR_TYP"/>
    <property type="match status" value="2"/>
</dbReference>
<feature type="domain" description="Disease resistance protein winged helix" evidence="8">
    <location>
        <begin position="425"/>
        <end position="493"/>
    </location>
</feature>
<evidence type="ECO:0000256" key="5">
    <source>
        <dbReference type="ARBA" id="ARBA00022840"/>
    </source>
</evidence>
<dbReference type="GO" id="GO:0051707">
    <property type="term" value="P:response to other organism"/>
    <property type="evidence" value="ECO:0007669"/>
    <property type="project" value="UniProtKB-ARBA"/>
</dbReference>
<evidence type="ECO:0000313" key="10">
    <source>
        <dbReference type="EMBL" id="RDX94833.1"/>
    </source>
</evidence>
<dbReference type="OrthoDB" id="1896560at2759"/>
<dbReference type="SUPFAM" id="SSF52058">
    <property type="entry name" value="L domain-like"/>
    <property type="match status" value="2"/>
</dbReference>
<evidence type="ECO:0000259" key="6">
    <source>
        <dbReference type="Pfam" id="PF00931"/>
    </source>
</evidence>
<gene>
    <name evidence="10" type="primary">RPPL1</name>
    <name evidence="10" type="ORF">CR513_22720</name>
</gene>
<name>A0A371GWM4_MUCPR</name>
<evidence type="ECO:0000256" key="1">
    <source>
        <dbReference type="ARBA" id="ARBA00022614"/>
    </source>
</evidence>
<dbReference type="FunFam" id="3.40.50.300:FF:001091">
    <property type="entry name" value="Probable disease resistance protein At1g61300"/>
    <property type="match status" value="1"/>
</dbReference>
<evidence type="ECO:0000256" key="4">
    <source>
        <dbReference type="ARBA" id="ARBA00022821"/>
    </source>
</evidence>
<dbReference type="InterPro" id="IPR058922">
    <property type="entry name" value="WHD_DRP"/>
</dbReference>
<dbReference type="InterPro" id="IPR027417">
    <property type="entry name" value="P-loop_NTPase"/>
</dbReference>
<evidence type="ECO:0000259" key="7">
    <source>
        <dbReference type="Pfam" id="PF18052"/>
    </source>
</evidence>
<feature type="domain" description="NB-ARC" evidence="6">
    <location>
        <begin position="174"/>
        <end position="343"/>
    </location>
</feature>
<proteinExistence type="predicted"/>
<dbReference type="Pfam" id="PF25019">
    <property type="entry name" value="LRR_R13L1-DRL21"/>
    <property type="match status" value="1"/>
</dbReference>
<dbReference type="InterPro" id="IPR002182">
    <property type="entry name" value="NB-ARC"/>
</dbReference>
<keyword evidence="4" id="KW-0611">Plant defense</keyword>
<feature type="non-terminal residue" evidence="10">
    <location>
        <position position="1"/>
    </location>
</feature>
<sequence>MALVGEALISASVHVLVEKVLSPEFKDLFCSKELNPSILNKLKTTLLTLHAVLNDAEEKQIMNPAVQEWLQELRDVVYDADNLLDEINTRALQRKVEAESLTFSHHVRNFLSSSFKQFRGGINSELENLIQRLDHFVKEKDILGLKEGVSGNLWIGKTTTSVVDQSTIYGRDGDIEKLKRYLLSIDACNDQVGVITIVGMGGLGKTTLAQLLYNDREVKKHFNLKAWACITKDFDVVRVTKTLLESVNSTPIVTNNLDALQVELQQSLCGRKFLFVLDDLWDTYDDWNRLKAILKCGDVGSKVIITTRQENVALAMHTFPIHNLMPLSHQDCWHLLAKHAFGTNQSNKDPKLEKIGREIAAKCAGLPLAAEALGGLLRIKISEKDWNKILKCNIWDLPNKVLPPLLLSYHYLPVPLKGCFAFCSIFPKNYELDKETVVKLWMAEGLIQFKRNQSLEETGDEYFDELVSRSLIQKSTAYYQYKFKMHDLINDLATVVSGKYCFRYEDPKPSECLDKVRHLSYSRGEYDYCHKFDAVSRIKGIRTFIVLPLRKNPFQANKDCFLAKSLLHDILPKMRYLRVLSLSHYDNVTELPDFLENFIHLRYLDLSYTKIKRLPDGTCKLYNLQTLLLSCCSNLLELPRDVDKLINLHYIDLSGTKLKEMPTNISRLKCLKTLTSFVVSKQKDGLKVGELKNLPHLQGKLSILNLQHVVDANDAFQASLKNKEQIEELELEWACKTEDSRIEREVLDQLQPSSNLKKLTIKFFGGTTFPNWLGHSSFCNMVSLRISDCDHCWSLPPLGQLPSLKLLSIDRLKSLKYVGVDFYGRGSSSFQPFACLKYLIFEKLSSLEEWFSISDIATEFPSLEELRIFHCPKLRGNLPNNLPSLKTLRVAECDVLELQNSNEVDNIIISGETKILQKRSSELKWLSSLHSLHLFGSPGVLSLLNYFTIEYDHSLQQFPRMPISNNFLQFFNIKRFPSLMYFQKDALPTSLMHLHIQNCEKLEFLPSELLHNYSSLVFLTLSDSCHSMESFPLGTFPVLEHLCIDNCPNLKFFSISDNNSSSQNLSHLKIFHVTNCPELEAFPLGELPTPNLEKFYVHTCEHLKCLPERINTLTGLQELSVCELPCLESFAEEGLPFNLRKLEVIDCGALSMISITRWGTQWLPFLLELTIGGDDLVDAFMKKLLLPTSLVSLCIRDISFLNDEGLQHLVSLENLQIVNCLNLKLLPEKELLPLSLSTDVFLTTNPCPKVTKISTSSPDPKCDMMPCQSSSLKEIIVSRLKSFPIDPPQLLRKMPIISSEFYMIKLQQSQSLHFLKSISIEAISADIVNLKYIKQAYISSCNDYYTSLTNPFTTALAMVVLPDPPIPHIPTTQTLLD</sequence>
<dbReference type="InterPro" id="IPR032675">
    <property type="entry name" value="LRR_dom_sf"/>
</dbReference>
<dbReference type="GO" id="GO:0043531">
    <property type="term" value="F:ADP binding"/>
    <property type="evidence" value="ECO:0007669"/>
    <property type="project" value="InterPro"/>
</dbReference>
<keyword evidence="1" id="KW-0433">Leucine-rich repeat</keyword>
<evidence type="ECO:0000256" key="2">
    <source>
        <dbReference type="ARBA" id="ARBA00022737"/>
    </source>
</evidence>
<dbReference type="PANTHER" id="PTHR36766:SF40">
    <property type="entry name" value="DISEASE RESISTANCE PROTEIN RGA3"/>
    <property type="match status" value="1"/>
</dbReference>
<dbReference type="SUPFAM" id="SSF52540">
    <property type="entry name" value="P-loop containing nucleoside triphosphate hydrolases"/>
    <property type="match status" value="1"/>
</dbReference>
<dbReference type="EMBL" id="QJKJ01004268">
    <property type="protein sequence ID" value="RDX94833.1"/>
    <property type="molecule type" value="Genomic_DNA"/>
</dbReference>
<dbReference type="Proteomes" id="UP000257109">
    <property type="component" value="Unassembled WGS sequence"/>
</dbReference>
<dbReference type="Pfam" id="PF23559">
    <property type="entry name" value="WHD_DRP"/>
    <property type="match status" value="1"/>
</dbReference>
<accession>A0A371GWM4</accession>
<feature type="domain" description="R13L1/DRL21-like LRR repeat region" evidence="9">
    <location>
        <begin position="689"/>
        <end position="811"/>
    </location>
</feature>
<dbReference type="Pfam" id="PF18052">
    <property type="entry name" value="Rx_N"/>
    <property type="match status" value="1"/>
</dbReference>
<dbReference type="InterPro" id="IPR003591">
    <property type="entry name" value="Leu-rich_rpt_typical-subtyp"/>
</dbReference>
<protein>
    <submittedName>
        <fullName evidence="10">Disease resistance RPP13-like protein 1</fullName>
    </submittedName>
</protein>